<dbReference type="AlphaFoldDB" id="A0A8C5WDM4"/>
<dbReference type="GO" id="GO:0000978">
    <property type="term" value="F:RNA polymerase II cis-regulatory region sequence-specific DNA binding"/>
    <property type="evidence" value="ECO:0007669"/>
    <property type="project" value="TreeGrafter"/>
</dbReference>
<name>A0A8C5WDM4_9ANUR</name>
<evidence type="ECO:0000256" key="3">
    <source>
        <dbReference type="ARBA" id="ARBA00023125"/>
    </source>
</evidence>
<evidence type="ECO:0000256" key="7">
    <source>
        <dbReference type="SAM" id="MobiDB-lite"/>
    </source>
</evidence>
<dbReference type="Gene3D" id="2.60.200.10">
    <property type="match status" value="1"/>
</dbReference>
<feature type="region of interest" description="Disordered" evidence="7">
    <location>
        <begin position="123"/>
        <end position="153"/>
    </location>
</feature>
<protein>
    <recommendedName>
        <fullName evidence="8">IRF tryptophan pentad repeat domain-containing protein</fullName>
    </recommendedName>
</protein>
<dbReference type="GO" id="GO:0045944">
    <property type="term" value="P:positive regulation of transcription by RNA polymerase II"/>
    <property type="evidence" value="ECO:0007669"/>
    <property type="project" value="UniProtKB-ARBA"/>
</dbReference>
<dbReference type="PRINTS" id="PR00267">
    <property type="entry name" value="INTFRNREGFCT"/>
</dbReference>
<dbReference type="SMART" id="SM00348">
    <property type="entry name" value="IRF"/>
    <property type="match status" value="1"/>
</dbReference>
<keyword evidence="3" id="KW-0238">DNA-binding</keyword>
<dbReference type="InterPro" id="IPR017855">
    <property type="entry name" value="SMAD-like_dom_sf"/>
</dbReference>
<comment type="subcellular location">
    <subcellularLocation>
        <location evidence="1">Nucleus</location>
    </subcellularLocation>
</comment>
<dbReference type="PROSITE" id="PS51507">
    <property type="entry name" value="IRF_2"/>
    <property type="match status" value="1"/>
</dbReference>
<feature type="region of interest" description="Disordered" evidence="7">
    <location>
        <begin position="241"/>
        <end position="262"/>
    </location>
</feature>
<organism evidence="9 10">
    <name type="scientific">Leptobrachium leishanense</name>
    <name type="common">Leishan spiny toad</name>
    <dbReference type="NCBI Taxonomy" id="445787"/>
    <lineage>
        <taxon>Eukaryota</taxon>
        <taxon>Metazoa</taxon>
        <taxon>Chordata</taxon>
        <taxon>Craniata</taxon>
        <taxon>Vertebrata</taxon>
        <taxon>Euteleostomi</taxon>
        <taxon>Amphibia</taxon>
        <taxon>Batrachia</taxon>
        <taxon>Anura</taxon>
        <taxon>Pelobatoidea</taxon>
        <taxon>Megophryidae</taxon>
        <taxon>Leptobrachium</taxon>
    </lineage>
</organism>
<dbReference type="SUPFAM" id="SSF49879">
    <property type="entry name" value="SMAD/FHA domain"/>
    <property type="match status" value="1"/>
</dbReference>
<proteinExistence type="predicted"/>
<dbReference type="InterPro" id="IPR036390">
    <property type="entry name" value="WH_DNA-bd_sf"/>
</dbReference>
<dbReference type="Pfam" id="PF10401">
    <property type="entry name" value="IRF-3"/>
    <property type="match status" value="1"/>
</dbReference>
<evidence type="ECO:0000256" key="5">
    <source>
        <dbReference type="ARBA" id="ARBA00023163"/>
    </source>
</evidence>
<reference evidence="9" key="1">
    <citation type="submission" date="2025-08" db="UniProtKB">
        <authorList>
            <consortium name="Ensembl"/>
        </authorList>
    </citation>
    <scope>IDENTIFICATION</scope>
</reference>
<dbReference type="PANTHER" id="PTHR11949:SF26">
    <property type="entry name" value="INTERFERON REGULATORY FACTOR 9"/>
    <property type="match status" value="1"/>
</dbReference>
<dbReference type="InterPro" id="IPR019817">
    <property type="entry name" value="Interferon_reg_fac_CS"/>
</dbReference>
<keyword evidence="4" id="KW-0010">Activator</keyword>
<dbReference type="GO" id="GO:0000981">
    <property type="term" value="F:DNA-binding transcription factor activity, RNA polymerase II-specific"/>
    <property type="evidence" value="ECO:0007669"/>
    <property type="project" value="TreeGrafter"/>
</dbReference>
<evidence type="ECO:0000313" key="10">
    <source>
        <dbReference type="Proteomes" id="UP000694569"/>
    </source>
</evidence>
<keyword evidence="10" id="KW-1185">Reference proteome</keyword>
<dbReference type="SUPFAM" id="SSF46785">
    <property type="entry name" value="Winged helix' DNA-binding domain"/>
    <property type="match status" value="1"/>
</dbReference>
<evidence type="ECO:0000256" key="4">
    <source>
        <dbReference type="ARBA" id="ARBA00023159"/>
    </source>
</evidence>
<evidence type="ECO:0000256" key="2">
    <source>
        <dbReference type="ARBA" id="ARBA00023015"/>
    </source>
</evidence>
<dbReference type="InterPro" id="IPR008984">
    <property type="entry name" value="SMAD_FHA_dom_sf"/>
</dbReference>
<dbReference type="Proteomes" id="UP000694569">
    <property type="component" value="Unplaced"/>
</dbReference>
<dbReference type="Pfam" id="PF00605">
    <property type="entry name" value="IRF"/>
    <property type="match status" value="1"/>
</dbReference>
<dbReference type="Gene3D" id="1.10.10.10">
    <property type="entry name" value="Winged helix-like DNA-binding domain superfamily/Winged helix DNA-binding domain"/>
    <property type="match status" value="1"/>
</dbReference>
<evidence type="ECO:0000256" key="1">
    <source>
        <dbReference type="ARBA" id="ARBA00004123"/>
    </source>
</evidence>
<dbReference type="GO" id="GO:0005634">
    <property type="term" value="C:nucleus"/>
    <property type="evidence" value="ECO:0007669"/>
    <property type="project" value="UniProtKB-SubCell"/>
</dbReference>
<dbReference type="InterPro" id="IPR036388">
    <property type="entry name" value="WH-like_DNA-bd_sf"/>
</dbReference>
<evidence type="ECO:0000256" key="6">
    <source>
        <dbReference type="ARBA" id="ARBA00023242"/>
    </source>
</evidence>
<dbReference type="CDD" id="cd00103">
    <property type="entry name" value="IRF"/>
    <property type="match status" value="1"/>
</dbReference>
<evidence type="ECO:0000313" key="9">
    <source>
        <dbReference type="Ensembl" id="ENSLLEP00000030516.1"/>
    </source>
</evidence>
<dbReference type="InterPro" id="IPR019471">
    <property type="entry name" value="Interferon_reg_factor-3"/>
</dbReference>
<keyword evidence="6" id="KW-0539">Nucleus</keyword>
<evidence type="ECO:0000259" key="8">
    <source>
        <dbReference type="PROSITE" id="PS51507"/>
    </source>
</evidence>
<dbReference type="GeneTree" id="ENSGT00940000158140"/>
<dbReference type="FunFam" id="1.10.10.10:FF:000041">
    <property type="entry name" value="Interferon regulatory factor 4"/>
    <property type="match status" value="1"/>
</dbReference>
<feature type="domain" description="IRF tryptophan pentad repeat" evidence="8">
    <location>
        <begin position="9"/>
        <end position="116"/>
    </location>
</feature>
<sequence length="438" mass="48867">MAASPARSMRKLKPWLVEQVNSGKFLGLVWDDDTKTCFRIPWKHAGKQDFRHDEDAAIFKAWAIYKNKLRPGEKLDAASWKTRLRCALNKSPEFEEVPPRSQLDISEPYKVYRIVPLEEQVSAGSEKKSRKRKSAADQKDSSGEEVETTQSEKKPNILTLELTYIKEEIVSSTNFQEDSGMGSDSSNTENLNMLHNPESLTILPVQPLQFTHTDLQITVLYSGVEVSQTLVRGGECKLSAGKPPVQSGGGMEHVPLPDPAEPLDSDVQIRTKRLLEFLQAGVMLGSNIDGIFAQRQRACSGRVYWMGPCADTGTNPNKLERDANVKLFDTQNFLKELELYRSQGGTPPNYQVTLCFGEEISDCDISNNKLITAQIEQVMAAEMVRDAYLSFHNSHVSDPLLQGPPAPYQSPLCPLNLQNTIADLYGQINAKVHPQAEC</sequence>
<dbReference type="OrthoDB" id="5958224at2759"/>
<keyword evidence="5" id="KW-0804">Transcription</keyword>
<reference evidence="9" key="2">
    <citation type="submission" date="2025-09" db="UniProtKB">
        <authorList>
            <consortium name="Ensembl"/>
        </authorList>
    </citation>
    <scope>IDENTIFICATION</scope>
</reference>
<keyword evidence="2" id="KW-0805">Transcription regulation</keyword>
<dbReference type="Ensembl" id="ENSLLET00000031686.1">
    <property type="protein sequence ID" value="ENSLLEP00000030516.1"/>
    <property type="gene ID" value="ENSLLEG00000019307.1"/>
</dbReference>
<dbReference type="GO" id="GO:0002376">
    <property type="term" value="P:immune system process"/>
    <property type="evidence" value="ECO:0007669"/>
    <property type="project" value="TreeGrafter"/>
</dbReference>
<accession>A0A8C5WDM4</accession>
<dbReference type="PANTHER" id="PTHR11949">
    <property type="entry name" value="INTERFERON REGULATORY FACTOR"/>
    <property type="match status" value="1"/>
</dbReference>
<dbReference type="InterPro" id="IPR001346">
    <property type="entry name" value="Interferon_reg_fact_DNA-bd_dom"/>
</dbReference>
<dbReference type="PROSITE" id="PS00601">
    <property type="entry name" value="IRF_1"/>
    <property type="match status" value="1"/>
</dbReference>
<dbReference type="SMART" id="SM01243">
    <property type="entry name" value="IRF-3"/>
    <property type="match status" value="1"/>
</dbReference>